<dbReference type="PANTHER" id="PTHR34853">
    <property type="match status" value="1"/>
</dbReference>
<dbReference type="InterPro" id="IPR029058">
    <property type="entry name" value="AB_hydrolase_fold"/>
</dbReference>
<dbReference type="PIRSF" id="PIRSF029171">
    <property type="entry name" value="Esterase_LipA"/>
    <property type="match status" value="1"/>
</dbReference>
<dbReference type="PANTHER" id="PTHR34853:SF1">
    <property type="entry name" value="LIPASE 5"/>
    <property type="match status" value="1"/>
</dbReference>
<reference evidence="2 3" key="1">
    <citation type="submission" date="2012-02" db="EMBL/GenBank/DDBJ databases">
        <title>Complete genome sequence of Actinoplanes missouriensis 431 (= NBRC 102363).</title>
        <authorList>
            <person name="Ohnishi Y."/>
            <person name="Ishikawa J."/>
            <person name="Sekine M."/>
            <person name="Hosoyama A."/>
            <person name="Harada T."/>
            <person name="Narita H."/>
            <person name="Hata T."/>
            <person name="Konno Y."/>
            <person name="Tutikane K."/>
            <person name="Fujita N."/>
            <person name="Horinouchi S."/>
            <person name="Hayakawa M."/>
        </authorList>
    </citation>
    <scope>NUCLEOTIDE SEQUENCE [LARGE SCALE GENOMIC DNA]</scope>
    <source>
        <strain evidence="3">ATCC 14538 / DSM 43046 / CBS 188.64 / JCM 3121 / NBRC 102363 / NCIMB 12654 / NRRL B-3342 / UNCC 431</strain>
    </source>
</reference>
<dbReference type="InterPro" id="IPR005152">
    <property type="entry name" value="Lipase_secreted"/>
</dbReference>
<dbReference type="RefSeq" id="WP_014443382.1">
    <property type="nucleotide sequence ID" value="NC_017093.1"/>
</dbReference>
<dbReference type="EMBL" id="AP012319">
    <property type="protein sequence ID" value="BAL88487.1"/>
    <property type="molecule type" value="Genomic_DNA"/>
</dbReference>
<name>I0H650_ACTM4</name>
<sequence length="375" mass="39103">MSMLQLRRVVPLAIGPLLAFGLPAPASAAAPGSAPGSVIASTPLPGKEAPGSTATSITYWTQDSLDQPRQALATIYVPTGTAPAGGWPILANAHVTAGLGDDCAYTDDYGTAAADVNVVSPWIKAGFAFVATEYIGIGTEGSHAYLDADAEANAVIDSVRAARATTPALSSSYVVNGISQGGHATLATAAKAKERAPELRLAAAMADAPATKVEGYIPLAGPYIPPLPAPDYTTYVSYILAGLETARPSFDLNAYLTPAGRAIVDDAHRLCYFDMNTRTQGIGIGQMLKKPLNTGSFPSVLRDVTALPVSGFDAPVLVNQGRFDVVAFPFLTDLQVTEMRVHGANVTYRHYATGHNVWAQALPNNIAFARKHLAG</sequence>
<dbReference type="SUPFAM" id="SSF53474">
    <property type="entry name" value="alpha/beta-Hydrolases"/>
    <property type="match status" value="1"/>
</dbReference>
<evidence type="ECO:0000313" key="2">
    <source>
        <dbReference type="EMBL" id="BAL88487.1"/>
    </source>
</evidence>
<keyword evidence="1" id="KW-0732">Signal</keyword>
<dbReference type="PATRIC" id="fig|512565.3.peg.3264"/>
<keyword evidence="3" id="KW-1185">Reference proteome</keyword>
<dbReference type="Gene3D" id="3.40.50.1820">
    <property type="entry name" value="alpha/beta hydrolase"/>
    <property type="match status" value="1"/>
</dbReference>
<dbReference type="KEGG" id="ams:AMIS_32670"/>
<dbReference type="HOGENOM" id="CLU_029538_3_0_11"/>
<organism evidence="2 3">
    <name type="scientific">Actinoplanes missouriensis (strain ATCC 14538 / DSM 43046 / CBS 188.64 / JCM 3121 / NBRC 102363 / NCIMB 12654 / NRRL B-3342 / UNCC 431)</name>
    <dbReference type="NCBI Taxonomy" id="512565"/>
    <lineage>
        <taxon>Bacteria</taxon>
        <taxon>Bacillati</taxon>
        <taxon>Actinomycetota</taxon>
        <taxon>Actinomycetes</taxon>
        <taxon>Micromonosporales</taxon>
        <taxon>Micromonosporaceae</taxon>
        <taxon>Actinoplanes</taxon>
    </lineage>
</organism>
<evidence type="ECO:0000313" key="3">
    <source>
        <dbReference type="Proteomes" id="UP000007882"/>
    </source>
</evidence>
<feature type="chain" id="PRO_5003628602" evidence="1">
    <location>
        <begin position="29"/>
        <end position="375"/>
    </location>
</feature>
<evidence type="ECO:0000256" key="1">
    <source>
        <dbReference type="SAM" id="SignalP"/>
    </source>
</evidence>
<dbReference type="GO" id="GO:0004806">
    <property type="term" value="F:triacylglycerol lipase activity"/>
    <property type="evidence" value="ECO:0007669"/>
    <property type="project" value="InterPro"/>
</dbReference>
<dbReference type="STRING" id="512565.AMIS_32670"/>
<accession>I0H650</accession>
<dbReference type="eggNOG" id="COG1073">
    <property type="taxonomic scope" value="Bacteria"/>
</dbReference>
<dbReference type="AlphaFoldDB" id="I0H650"/>
<feature type="signal peptide" evidence="1">
    <location>
        <begin position="1"/>
        <end position="28"/>
    </location>
</feature>
<gene>
    <name evidence="2" type="ordered locus">AMIS_32670</name>
</gene>
<dbReference type="Proteomes" id="UP000007882">
    <property type="component" value="Chromosome"/>
</dbReference>
<proteinExistence type="predicted"/>
<dbReference type="Pfam" id="PF03583">
    <property type="entry name" value="LIP"/>
    <property type="match status" value="1"/>
</dbReference>
<protein>
    <submittedName>
        <fullName evidence="2">Putative lipase</fullName>
    </submittedName>
</protein>
<dbReference type="GO" id="GO:0016042">
    <property type="term" value="P:lipid catabolic process"/>
    <property type="evidence" value="ECO:0007669"/>
    <property type="project" value="InterPro"/>
</dbReference>